<keyword evidence="5 10" id="KW-0801">TPQ</keyword>
<evidence type="ECO:0000256" key="11">
    <source>
        <dbReference type="PIRSR" id="PIRSR600269-51"/>
    </source>
</evidence>
<dbReference type="Proteomes" id="UP000813462">
    <property type="component" value="Unassembled WGS sequence"/>
</dbReference>
<dbReference type="PANTHER" id="PTHR10638:SF87">
    <property type="entry name" value="AMINE OXIDASE [COPPER-CONTAINING] ALPHA 2, PEROXISOMAL-RELATED"/>
    <property type="match status" value="1"/>
</dbReference>
<dbReference type="PANTHER" id="PTHR10638">
    <property type="entry name" value="COPPER AMINE OXIDASE"/>
    <property type="match status" value="1"/>
</dbReference>
<dbReference type="FunFam" id="3.10.450.40:FF:000005">
    <property type="entry name" value="Amine oxidase"/>
    <property type="match status" value="1"/>
</dbReference>
<sequence>MSSTWTLTIILLVSSLLTLLPIVTGDENHHLHPLDPLTPSEINQVQTIIKQTFNTTSKDNITFHYVGLDDPDKPTLLSWLSNNPSNTTLPPRRAFVIVRLDRKSHELIVDLSSNSIVSKNVHEGHGYPLFNLEEQKLARMLPLTYEPFIESINKRGLNVSEVDCYGLTEGWYGEENSRRALKFTCFYMNGTTNFFMRPLEGITLVVDVDELKIVEYHDRVRVPLPKAEGTEYRWSLLNQPLGDPHLNHFSFDQPEGSGVKIEGHVVRWANWEFHLGFDARAGPVISLASIYDREQGKYRAVMHRGSISELFVPYMDETEEWYYKTVFDVGEYGAGQSASSLAPSADCPPNAVFFEGYFAGRDGKPVHVPNAICIFEHQSGNILWRHTEAELPETVTESRAEVSLVVRTVMTVGNYDYIFDWEFKPSGSIKIGVGLTGILGVKGAEYTNTDQIKGDVHGVLLADNVLGINHDHFFVFYLDLDIDGESNSFVKNNLVTKRVTNDNSPRKSYWTVESQTAKTESDARVKLGLEPSELVVVNPNKKTKPGNNHGYRIIPGSLSSISLLSEDDYPQIRGAFSRYNVWVTPYDKSEKWAAGQYVDHSRGDDTLAVWSHRNREIEKKDIVLWYTLGFHHVPCQEDFPVMPTLSGGFELRPTNFFERNPVLKVNPPTTM</sequence>
<dbReference type="InterPro" id="IPR015800">
    <property type="entry name" value="Cu_amine_oxidase_N2"/>
</dbReference>
<keyword evidence="13" id="KW-0732">Signal</keyword>
<dbReference type="GO" id="GO:0005507">
    <property type="term" value="F:copper ion binding"/>
    <property type="evidence" value="ECO:0007669"/>
    <property type="project" value="InterPro"/>
</dbReference>
<evidence type="ECO:0000259" key="15">
    <source>
        <dbReference type="Pfam" id="PF02727"/>
    </source>
</evidence>
<keyword evidence="4 12" id="KW-0479">Metal-binding</keyword>
<feature type="modified residue" description="2',4',5'-topaquinone" evidence="11">
    <location>
        <position position="415"/>
    </location>
</feature>
<dbReference type="InterPro" id="IPR015798">
    <property type="entry name" value="Cu_amine_oxidase_C"/>
</dbReference>
<dbReference type="InterPro" id="IPR049947">
    <property type="entry name" value="Cu_Am_Ox_Cu-bd"/>
</dbReference>
<evidence type="ECO:0000313" key="18">
    <source>
        <dbReference type="Proteomes" id="UP000813462"/>
    </source>
</evidence>
<dbReference type="GO" id="GO:0008131">
    <property type="term" value="F:primary methylamine oxidase activity"/>
    <property type="evidence" value="ECO:0007669"/>
    <property type="project" value="UniProtKB-EC"/>
</dbReference>
<feature type="signal peptide" evidence="13">
    <location>
        <begin position="1"/>
        <end position="25"/>
    </location>
</feature>
<gene>
    <name evidence="17" type="ORF">FEM48_Zijuj07G0126900</name>
</gene>
<comment type="catalytic activity">
    <reaction evidence="9">
        <text>a primary methyl amine + O2 + H2O = an aldehyde + H2O2 + NH4(+)</text>
        <dbReference type="Rhea" id="RHEA:16153"/>
        <dbReference type="ChEBI" id="CHEBI:15377"/>
        <dbReference type="ChEBI" id="CHEBI:15379"/>
        <dbReference type="ChEBI" id="CHEBI:16240"/>
        <dbReference type="ChEBI" id="CHEBI:17478"/>
        <dbReference type="ChEBI" id="CHEBI:28938"/>
        <dbReference type="ChEBI" id="CHEBI:228804"/>
        <dbReference type="EC" id="1.4.3.21"/>
    </reaction>
</comment>
<comment type="subunit">
    <text evidence="3">Homodimer.</text>
</comment>
<reference evidence="17" key="1">
    <citation type="journal article" date="2021" name="Front. Plant Sci.">
        <title>Chromosome-Scale Genome Assembly for Chinese Sour Jujube and Insights Into Its Genome Evolution and Domestication Signature.</title>
        <authorList>
            <person name="Shen L.-Y."/>
            <person name="Luo H."/>
            <person name="Wang X.-L."/>
            <person name="Wang X.-M."/>
            <person name="Qiu X.-J."/>
            <person name="Liu H."/>
            <person name="Zhou S.-S."/>
            <person name="Jia K.-H."/>
            <person name="Nie S."/>
            <person name="Bao Y.-T."/>
            <person name="Zhang R.-G."/>
            <person name="Yun Q.-Z."/>
            <person name="Chai Y.-H."/>
            <person name="Lu J.-Y."/>
            <person name="Li Y."/>
            <person name="Zhao S.-W."/>
            <person name="Mao J.-F."/>
            <person name="Jia S.-G."/>
            <person name="Mao Y.-M."/>
        </authorList>
    </citation>
    <scope>NUCLEOTIDE SEQUENCE</scope>
    <source>
        <strain evidence="17">AT0</strain>
        <tissue evidence="17">Leaf</tissue>
    </source>
</reference>
<dbReference type="FunFam" id="3.10.450.40:FF:000012">
    <property type="entry name" value="Amine oxidase"/>
    <property type="match status" value="1"/>
</dbReference>
<evidence type="ECO:0000256" key="2">
    <source>
        <dbReference type="ARBA" id="ARBA00007983"/>
    </source>
</evidence>
<comment type="cofactor">
    <cofactor evidence="1">
        <name>Cu cation</name>
        <dbReference type="ChEBI" id="CHEBI:23378"/>
    </cofactor>
</comment>
<evidence type="ECO:0000256" key="8">
    <source>
        <dbReference type="ARBA" id="ARBA00023157"/>
    </source>
</evidence>
<evidence type="ECO:0000256" key="1">
    <source>
        <dbReference type="ARBA" id="ARBA00001935"/>
    </source>
</evidence>
<keyword evidence="7 12" id="KW-0186">Copper</keyword>
<dbReference type="OrthoDB" id="5379943at2759"/>
<keyword evidence="8" id="KW-1015">Disulfide bond</keyword>
<comment type="similarity">
    <text evidence="2 12">Belongs to the copper/topaquinone oxidase family.</text>
</comment>
<dbReference type="InterPro" id="IPR016182">
    <property type="entry name" value="Cu_amine_oxidase_N-reg"/>
</dbReference>
<dbReference type="FunFam" id="2.70.98.20:FF:000004">
    <property type="entry name" value="Amine oxidase"/>
    <property type="match status" value="1"/>
</dbReference>
<feature type="domain" description="Copper amine oxidase N2-terminal" evidence="15">
    <location>
        <begin position="32"/>
        <end position="120"/>
    </location>
</feature>
<dbReference type="InterPro" id="IPR049948">
    <property type="entry name" value="Cu_Am_ox_TPQ-bd"/>
</dbReference>
<dbReference type="Gene3D" id="3.10.450.40">
    <property type="match status" value="2"/>
</dbReference>
<evidence type="ECO:0000256" key="6">
    <source>
        <dbReference type="ARBA" id="ARBA00023002"/>
    </source>
</evidence>
<evidence type="ECO:0000259" key="14">
    <source>
        <dbReference type="Pfam" id="PF01179"/>
    </source>
</evidence>
<dbReference type="Pfam" id="PF02728">
    <property type="entry name" value="Cu_amine_oxidN3"/>
    <property type="match status" value="1"/>
</dbReference>
<evidence type="ECO:0000256" key="7">
    <source>
        <dbReference type="ARBA" id="ARBA00023008"/>
    </source>
</evidence>
<organism evidence="17 18">
    <name type="scientific">Ziziphus jujuba var. spinosa</name>
    <dbReference type="NCBI Taxonomy" id="714518"/>
    <lineage>
        <taxon>Eukaryota</taxon>
        <taxon>Viridiplantae</taxon>
        <taxon>Streptophyta</taxon>
        <taxon>Embryophyta</taxon>
        <taxon>Tracheophyta</taxon>
        <taxon>Spermatophyta</taxon>
        <taxon>Magnoliopsida</taxon>
        <taxon>eudicotyledons</taxon>
        <taxon>Gunneridae</taxon>
        <taxon>Pentapetalae</taxon>
        <taxon>rosids</taxon>
        <taxon>fabids</taxon>
        <taxon>Rosales</taxon>
        <taxon>Rhamnaceae</taxon>
        <taxon>Paliureae</taxon>
        <taxon>Ziziphus</taxon>
    </lineage>
</organism>
<feature type="chain" id="PRO_5037777796" description="Amine oxidase" evidence="13">
    <location>
        <begin position="26"/>
        <end position="671"/>
    </location>
</feature>
<feature type="active site" description="Proton acceptor" evidence="10">
    <location>
        <position position="328"/>
    </location>
</feature>
<dbReference type="InterPro" id="IPR036460">
    <property type="entry name" value="Cu_amine_oxidase_C_sf"/>
</dbReference>
<evidence type="ECO:0000256" key="5">
    <source>
        <dbReference type="ARBA" id="ARBA00022772"/>
    </source>
</evidence>
<dbReference type="Pfam" id="PF02727">
    <property type="entry name" value="Cu_amine_oxidN2"/>
    <property type="match status" value="1"/>
</dbReference>
<dbReference type="EC" id="1.4.3.-" evidence="12"/>
<dbReference type="GO" id="GO:0048038">
    <property type="term" value="F:quinone binding"/>
    <property type="evidence" value="ECO:0007669"/>
    <property type="project" value="InterPro"/>
</dbReference>
<keyword evidence="6 12" id="KW-0560">Oxidoreductase</keyword>
<dbReference type="EMBL" id="JAEACU010000007">
    <property type="protein sequence ID" value="KAH7522329.1"/>
    <property type="molecule type" value="Genomic_DNA"/>
</dbReference>
<evidence type="ECO:0000256" key="3">
    <source>
        <dbReference type="ARBA" id="ARBA00011738"/>
    </source>
</evidence>
<comment type="cofactor">
    <cofactor evidence="12">
        <name>Cu cation</name>
        <dbReference type="ChEBI" id="CHEBI:23378"/>
    </cofactor>
    <text evidence="12">Contains 1 topaquinone per subunit.</text>
</comment>
<evidence type="ECO:0000256" key="12">
    <source>
        <dbReference type="RuleBase" id="RU000672"/>
    </source>
</evidence>
<name>A0A978V4P6_ZIZJJ</name>
<comment type="caution">
    <text evidence="17">The sequence shown here is derived from an EMBL/GenBank/DDBJ whole genome shotgun (WGS) entry which is preliminary data.</text>
</comment>
<dbReference type="InterPro" id="IPR015802">
    <property type="entry name" value="Cu_amine_oxidase_N3"/>
</dbReference>
<dbReference type="Pfam" id="PF01179">
    <property type="entry name" value="Cu_amine_oxid"/>
    <property type="match status" value="1"/>
</dbReference>
<dbReference type="GO" id="GO:0009308">
    <property type="term" value="P:amine metabolic process"/>
    <property type="evidence" value="ECO:0007669"/>
    <property type="project" value="UniProtKB-UniRule"/>
</dbReference>
<feature type="active site" description="Schiff-base intermediate with substrate; via topaquinone" evidence="10">
    <location>
        <position position="415"/>
    </location>
</feature>
<dbReference type="AlphaFoldDB" id="A0A978V4P6"/>
<evidence type="ECO:0000256" key="10">
    <source>
        <dbReference type="PIRSR" id="PIRSR600269-50"/>
    </source>
</evidence>
<dbReference type="SUPFAM" id="SSF54416">
    <property type="entry name" value="Amine oxidase N-terminal region"/>
    <property type="match status" value="2"/>
</dbReference>
<evidence type="ECO:0000256" key="13">
    <source>
        <dbReference type="SAM" id="SignalP"/>
    </source>
</evidence>
<feature type="domain" description="Copper amine oxidase N3-terminal" evidence="16">
    <location>
        <begin position="130"/>
        <end position="223"/>
    </location>
</feature>
<feature type="domain" description="Copper amine oxidase catalytic" evidence="14">
    <location>
        <begin position="252"/>
        <end position="663"/>
    </location>
</feature>
<evidence type="ECO:0000313" key="17">
    <source>
        <dbReference type="EMBL" id="KAH7522329.1"/>
    </source>
</evidence>
<dbReference type="InterPro" id="IPR000269">
    <property type="entry name" value="Cu_amine_oxidase"/>
</dbReference>
<evidence type="ECO:0000256" key="9">
    <source>
        <dbReference type="ARBA" id="ARBA00048032"/>
    </source>
</evidence>
<evidence type="ECO:0000259" key="16">
    <source>
        <dbReference type="Pfam" id="PF02728"/>
    </source>
</evidence>
<proteinExistence type="inferred from homology"/>
<dbReference type="SUPFAM" id="SSF49998">
    <property type="entry name" value="Amine oxidase catalytic domain"/>
    <property type="match status" value="1"/>
</dbReference>
<dbReference type="Gene3D" id="2.70.98.20">
    <property type="entry name" value="Copper amine oxidase, catalytic domain"/>
    <property type="match status" value="1"/>
</dbReference>
<dbReference type="PROSITE" id="PS01164">
    <property type="entry name" value="COPPER_AMINE_OXID_1"/>
    <property type="match status" value="1"/>
</dbReference>
<dbReference type="PROSITE" id="PS01165">
    <property type="entry name" value="COPPER_AMINE_OXID_2"/>
    <property type="match status" value="1"/>
</dbReference>
<comment type="PTM">
    <text evidence="11 12">Topaquinone (TPQ) is generated by copper-dependent autoxidation of a specific tyrosyl residue.</text>
</comment>
<protein>
    <recommendedName>
        <fullName evidence="12">Amine oxidase</fullName>
        <ecNumber evidence="12">1.4.3.-</ecNumber>
    </recommendedName>
</protein>
<evidence type="ECO:0000256" key="4">
    <source>
        <dbReference type="ARBA" id="ARBA00022723"/>
    </source>
</evidence>
<accession>A0A978V4P6</accession>